<protein>
    <submittedName>
        <fullName evidence="1">Uncharacterized protein</fullName>
    </submittedName>
</protein>
<dbReference type="AlphaFoldDB" id="B9L9H4"/>
<sequence>MYSKYLRSDISFKILSNYPFYSAEIEEDFENFKNKLSEYDVGVWVNAELRIENVELRITDLKIFNSLGEELSWEDVVLNYMKALNTFMREQIGVCINKNIPRTIDNELTYLIIQRKDKKEFSDMFFVAVDGEVIFPMINKNFDVNLALIKLAEWKNRAGMKNLIKFQY</sequence>
<evidence type="ECO:0000313" key="1">
    <source>
        <dbReference type="EMBL" id="ACM92707.1"/>
    </source>
</evidence>
<dbReference type="RefSeq" id="WP_015901759.1">
    <property type="nucleotide sequence ID" value="NC_012115.1"/>
</dbReference>
<dbReference type="HOGENOM" id="CLU_1584725_0_0_7"/>
<evidence type="ECO:0000313" key="2">
    <source>
        <dbReference type="Proteomes" id="UP000000448"/>
    </source>
</evidence>
<name>B9L9H4_NAUPA</name>
<dbReference type="Proteomes" id="UP000000448">
    <property type="component" value="Chromosome"/>
</dbReference>
<gene>
    <name evidence="1" type="ordered locus">NAMH_0879</name>
</gene>
<reference evidence="1 2" key="1">
    <citation type="journal article" date="2009" name="PLoS Genet.">
        <title>Adaptations to submarine hydrothermal environments exemplified by the genome of Nautilia profundicola.</title>
        <authorList>
            <person name="Campbell B.J."/>
            <person name="Smith J.L."/>
            <person name="Hanson T.E."/>
            <person name="Klotz M.G."/>
            <person name="Stein L.Y."/>
            <person name="Lee C.K."/>
            <person name="Wu D."/>
            <person name="Robinson J.M."/>
            <person name="Khouri H.M."/>
            <person name="Eisen J.A."/>
            <person name="Cary S.C."/>
        </authorList>
    </citation>
    <scope>NUCLEOTIDE SEQUENCE [LARGE SCALE GENOMIC DNA]</scope>
    <source>
        <strain evidence="2">ATCC BAA-1463 / DSM 18972 / AmH</strain>
    </source>
</reference>
<keyword evidence="2" id="KW-1185">Reference proteome</keyword>
<accession>B9L9H4</accession>
<dbReference type="STRING" id="598659.NAMH_0879"/>
<dbReference type="EMBL" id="CP001279">
    <property type="protein sequence ID" value="ACM92707.1"/>
    <property type="molecule type" value="Genomic_DNA"/>
</dbReference>
<proteinExistence type="predicted"/>
<dbReference type="KEGG" id="nam:NAMH_0879"/>
<organism evidence="1 2">
    <name type="scientific">Nautilia profundicola (strain ATCC BAA-1463 / DSM 18972 / AmH)</name>
    <dbReference type="NCBI Taxonomy" id="598659"/>
    <lineage>
        <taxon>Bacteria</taxon>
        <taxon>Pseudomonadati</taxon>
        <taxon>Campylobacterota</taxon>
        <taxon>Epsilonproteobacteria</taxon>
        <taxon>Nautiliales</taxon>
        <taxon>Nautiliaceae</taxon>
        <taxon>Nautilia</taxon>
    </lineage>
</organism>